<dbReference type="EnsemblMetazoa" id="ACUA007779-RA">
    <property type="protein sequence ID" value="ACUA007779-PA"/>
    <property type="gene ID" value="ACUA007779"/>
</dbReference>
<evidence type="ECO:0000313" key="1">
    <source>
        <dbReference type="EnsemblMetazoa" id="ACUA007779-PA"/>
    </source>
</evidence>
<proteinExistence type="predicted"/>
<dbReference type="EMBL" id="AXCM01000033">
    <property type="status" value="NOT_ANNOTATED_CDS"/>
    <property type="molecule type" value="Genomic_DNA"/>
</dbReference>
<organism evidence="1 2">
    <name type="scientific">Anopheles culicifacies</name>
    <dbReference type="NCBI Taxonomy" id="139723"/>
    <lineage>
        <taxon>Eukaryota</taxon>
        <taxon>Metazoa</taxon>
        <taxon>Ecdysozoa</taxon>
        <taxon>Arthropoda</taxon>
        <taxon>Hexapoda</taxon>
        <taxon>Insecta</taxon>
        <taxon>Pterygota</taxon>
        <taxon>Neoptera</taxon>
        <taxon>Endopterygota</taxon>
        <taxon>Diptera</taxon>
        <taxon>Nematocera</taxon>
        <taxon>Culicoidea</taxon>
        <taxon>Culicidae</taxon>
        <taxon>Anophelinae</taxon>
        <taxon>Anopheles</taxon>
        <taxon>culicifacies species complex</taxon>
    </lineage>
</organism>
<evidence type="ECO:0000313" key="2">
    <source>
        <dbReference type="Proteomes" id="UP000075883"/>
    </source>
</evidence>
<protein>
    <submittedName>
        <fullName evidence="1">Uncharacterized protein</fullName>
    </submittedName>
</protein>
<reference evidence="1" key="2">
    <citation type="submission" date="2020-05" db="UniProtKB">
        <authorList>
            <consortium name="EnsemblMetazoa"/>
        </authorList>
    </citation>
    <scope>IDENTIFICATION</scope>
    <source>
        <strain evidence="1">A-37</strain>
    </source>
</reference>
<name>A0A182M2E9_9DIPT</name>
<sequence>MQHHVFIKRSWQCDLKSDQSRHGSWSVPSCRWSMYGDSSLVAEVSVERCEAYRDAGCFVGSFIIIIINVFWGRGVKEERVSRVKNLNENIGAVSRETSRSGHTKRVGSLHRSYRSRNSLPARRAQHLLEPIFLLSIFHSIQSGPPTRPIHQGKAAFPCESGVCRNCSTMKNEIRKELVPWVL</sequence>
<accession>A0A182M2E9</accession>
<dbReference type="AlphaFoldDB" id="A0A182M2E9"/>
<dbReference type="VEuPathDB" id="VectorBase:ACUA007779"/>
<keyword evidence="2" id="KW-1185">Reference proteome</keyword>
<dbReference type="Proteomes" id="UP000075883">
    <property type="component" value="Unassembled WGS sequence"/>
</dbReference>
<reference evidence="2" key="1">
    <citation type="submission" date="2013-09" db="EMBL/GenBank/DDBJ databases">
        <title>The Genome Sequence of Anopheles culicifacies species A.</title>
        <authorList>
            <consortium name="The Broad Institute Genomics Platform"/>
            <person name="Neafsey D.E."/>
            <person name="Besansky N."/>
            <person name="Howell P."/>
            <person name="Walton C."/>
            <person name="Young S.K."/>
            <person name="Zeng Q."/>
            <person name="Gargeya S."/>
            <person name="Fitzgerald M."/>
            <person name="Haas B."/>
            <person name="Abouelleil A."/>
            <person name="Allen A.W."/>
            <person name="Alvarado L."/>
            <person name="Arachchi H.M."/>
            <person name="Berlin A.M."/>
            <person name="Chapman S.B."/>
            <person name="Gainer-Dewar J."/>
            <person name="Goldberg J."/>
            <person name="Griggs A."/>
            <person name="Gujja S."/>
            <person name="Hansen M."/>
            <person name="Howarth C."/>
            <person name="Imamovic A."/>
            <person name="Ireland A."/>
            <person name="Larimer J."/>
            <person name="McCowan C."/>
            <person name="Murphy C."/>
            <person name="Pearson M."/>
            <person name="Poon T.W."/>
            <person name="Priest M."/>
            <person name="Roberts A."/>
            <person name="Saif S."/>
            <person name="Shea T."/>
            <person name="Sisk P."/>
            <person name="Sykes S."/>
            <person name="Wortman J."/>
            <person name="Nusbaum C."/>
            <person name="Birren B."/>
        </authorList>
    </citation>
    <scope>NUCLEOTIDE SEQUENCE [LARGE SCALE GENOMIC DNA]</scope>
    <source>
        <strain evidence="2">A-37</strain>
    </source>
</reference>